<accession>A0A6J7B823</accession>
<dbReference type="Pfam" id="PF03816">
    <property type="entry name" value="LytR_cpsA_psr"/>
    <property type="match status" value="1"/>
</dbReference>
<name>A0A6J7B823_9ZZZZ</name>
<dbReference type="NCBIfam" id="TIGR00350">
    <property type="entry name" value="lytR_cpsA_psr"/>
    <property type="match status" value="1"/>
</dbReference>
<feature type="domain" description="Cell envelope-related transcriptional attenuator" evidence="2">
    <location>
        <begin position="88"/>
        <end position="242"/>
    </location>
</feature>
<evidence type="ECO:0000256" key="1">
    <source>
        <dbReference type="SAM" id="MobiDB-lite"/>
    </source>
</evidence>
<gene>
    <name evidence="3" type="ORF">UFOPK2907_00545</name>
    <name evidence="4" type="ORF">UFOPK3241_00323</name>
    <name evidence="5" type="ORF">UFOPK4265_00311</name>
    <name evidence="6" type="ORF">UFOPK4401_01057</name>
</gene>
<dbReference type="InterPro" id="IPR050922">
    <property type="entry name" value="LytR/CpsA/Psr_CW_biosynth"/>
</dbReference>
<evidence type="ECO:0000313" key="3">
    <source>
        <dbReference type="EMBL" id="CAB4770875.1"/>
    </source>
</evidence>
<dbReference type="Gene3D" id="3.40.630.190">
    <property type="entry name" value="LCP protein"/>
    <property type="match status" value="1"/>
</dbReference>
<dbReference type="EMBL" id="CAFBQK010000023">
    <property type="protein sequence ID" value="CAB5047681.1"/>
    <property type="molecule type" value="Genomic_DNA"/>
</dbReference>
<feature type="region of interest" description="Disordered" evidence="1">
    <location>
        <begin position="333"/>
        <end position="359"/>
    </location>
</feature>
<evidence type="ECO:0000313" key="4">
    <source>
        <dbReference type="EMBL" id="CAB4840723.1"/>
    </source>
</evidence>
<dbReference type="PANTHER" id="PTHR33392">
    <property type="entry name" value="POLYISOPRENYL-TEICHOIC ACID--PEPTIDOGLYCAN TEICHOIC ACID TRANSFERASE TAGU"/>
    <property type="match status" value="1"/>
</dbReference>
<proteinExistence type="predicted"/>
<organism evidence="4">
    <name type="scientific">freshwater metagenome</name>
    <dbReference type="NCBI Taxonomy" id="449393"/>
    <lineage>
        <taxon>unclassified sequences</taxon>
        <taxon>metagenomes</taxon>
        <taxon>ecological metagenomes</taxon>
    </lineage>
</organism>
<evidence type="ECO:0000313" key="5">
    <source>
        <dbReference type="EMBL" id="CAB5047681.1"/>
    </source>
</evidence>
<dbReference type="EMBL" id="CAFAZX010000010">
    <property type="protein sequence ID" value="CAB4840723.1"/>
    <property type="molecule type" value="Genomic_DNA"/>
</dbReference>
<reference evidence="4" key="1">
    <citation type="submission" date="2020-05" db="EMBL/GenBank/DDBJ databases">
        <authorList>
            <person name="Chiriac C."/>
            <person name="Salcher M."/>
            <person name="Ghai R."/>
            <person name="Kavagutti S V."/>
        </authorList>
    </citation>
    <scope>NUCLEOTIDE SEQUENCE</scope>
</reference>
<dbReference type="PANTHER" id="PTHR33392:SF6">
    <property type="entry name" value="POLYISOPRENYL-TEICHOIC ACID--PEPTIDOGLYCAN TEICHOIC ACID TRANSFERASE TAGU"/>
    <property type="match status" value="1"/>
</dbReference>
<dbReference type="InterPro" id="IPR004474">
    <property type="entry name" value="LytR_CpsA_psr"/>
</dbReference>
<evidence type="ECO:0000259" key="2">
    <source>
        <dbReference type="Pfam" id="PF03816"/>
    </source>
</evidence>
<protein>
    <submittedName>
        <fullName evidence="4">Unannotated protein</fullName>
    </submittedName>
</protein>
<evidence type="ECO:0000313" key="6">
    <source>
        <dbReference type="EMBL" id="CAB5076813.1"/>
    </source>
</evidence>
<dbReference type="AlphaFoldDB" id="A0A6J7B823"/>
<dbReference type="EMBL" id="CAFBRB010000126">
    <property type="protein sequence ID" value="CAB5076813.1"/>
    <property type="molecule type" value="Genomic_DNA"/>
</dbReference>
<dbReference type="EMBL" id="CAEZZR010000038">
    <property type="protein sequence ID" value="CAB4770875.1"/>
    <property type="molecule type" value="Genomic_DNA"/>
</dbReference>
<sequence>MKSTRVTRIITSLSIGVLAISAISWLGLSQITGSLKRVDAFAGLNSRPEKASSAVNYLLVGSDTREGLTAAELRSLRVGSTRTAAGQRSDTILLVHISKARDKAVIISLPRDTLVTIPEHLDANGKTVSAVRAKLNASFSWGGAPLLIQVVEAQTGLRIDHYVEIGFAGFAKMVDALGGIEVCTKKAINDPKSHLVLSAGIHTLGGIEALKYVRTRDFDGMGDLGRMQRQQQFMSSVLKKATSAGVLLNPSRMISFLNAAMATVKTDSTLNSSDLVTLAKQVRNLSASKVRTLTVPLSNVGYSVPGLGSTVLWDPVLAPILFQKLRDDLPVVTEVTPSPSSSSSKKSSSKSTTKPTAKASVAPTIIDQFKTRTAAENPCGALR</sequence>